<dbReference type="Pfam" id="PF05918">
    <property type="entry name" value="API5"/>
    <property type="match status" value="1"/>
</dbReference>
<name>A0A9P6U3Z3_9FUNG</name>
<feature type="region of interest" description="Disordered" evidence="3">
    <location>
        <begin position="464"/>
        <end position="621"/>
    </location>
</feature>
<dbReference type="GO" id="GO:0043066">
    <property type="term" value="P:negative regulation of apoptotic process"/>
    <property type="evidence" value="ECO:0007669"/>
    <property type="project" value="TreeGrafter"/>
</dbReference>
<dbReference type="InterPro" id="IPR008383">
    <property type="entry name" value="API5"/>
</dbReference>
<keyword evidence="2" id="KW-0053">Apoptosis</keyword>
<sequence length="621" mass="67561">MADLDAIYVAYHEINDAKEKASEHLDAYSTIIAGAQGSDNAKRLAAQFIPTFFKYFPTLHSKAIDGVFDLCEDDSNLIRQMAIKTLPLLCKDGPQYTIKIADVLCQLLQLDDQDLVVVQGALQTLMLQSPREVLAVIFRQGVKGADLRERSLDFITNQVMACKETLFKDPEIEMFFLEEMQKAMISVSNSELEMFARIIMERKPYQTGKLDLTGLLNTYVSHITSEKPFNITDPESVKRVLVAGKLSMPLFKRTISADPLLEFFAAHILPRDTFRQLEDKQKTFVLRVYADSIITGHASATTLKHAGELVVNLLVSIVPAELDATSVVEFTQVECLTNVLYFISAKQPDIVDKDELALRYRNLYVSTQNQISGLKQSLATASTKTPQDAEQTATIKTLTRTILMHNNIHNVVKEFMKPKNLRSAKAVLHPSWRPSPEPAKSNAPKTTIPPKAAIAIAVKPPAGANAKQVAKPNVKSGSKPLSIQQQVQQQLSGANKRKAEAEESAKPKKPKIVRRHGSNTGGNSPGSNSPGGSSNKGSKQNQAQPQQQSISLVSHSSQSTQQGRKGSVAGAAGRGSGAAGRGSGAAGRGSGAPGRGASSSFGSFENRRGRDGNGRISFLRR</sequence>
<dbReference type="PANTHER" id="PTHR12758:SF19">
    <property type="entry name" value="APOPTOSIS INHIBITOR 5"/>
    <property type="match status" value="1"/>
</dbReference>
<feature type="compositionally biased region" description="Basic and acidic residues" evidence="3">
    <location>
        <begin position="497"/>
        <end position="506"/>
    </location>
</feature>
<feature type="compositionally biased region" description="Low complexity" evidence="3">
    <location>
        <begin position="525"/>
        <end position="571"/>
    </location>
</feature>
<dbReference type="GO" id="GO:0006915">
    <property type="term" value="P:apoptotic process"/>
    <property type="evidence" value="ECO:0007669"/>
    <property type="project" value="UniProtKB-KW"/>
</dbReference>
<dbReference type="Proteomes" id="UP000726737">
    <property type="component" value="Unassembled WGS sequence"/>
</dbReference>
<feature type="compositionally biased region" description="Basic residues" evidence="3">
    <location>
        <begin position="507"/>
        <end position="517"/>
    </location>
</feature>
<dbReference type="OrthoDB" id="19224at2759"/>
<dbReference type="GO" id="GO:0005634">
    <property type="term" value="C:nucleus"/>
    <property type="evidence" value="ECO:0007669"/>
    <property type="project" value="TreeGrafter"/>
</dbReference>
<evidence type="ECO:0000256" key="2">
    <source>
        <dbReference type="ARBA" id="ARBA00022703"/>
    </source>
</evidence>
<evidence type="ECO:0000313" key="5">
    <source>
        <dbReference type="Proteomes" id="UP000726737"/>
    </source>
</evidence>
<feature type="region of interest" description="Disordered" evidence="3">
    <location>
        <begin position="428"/>
        <end position="447"/>
    </location>
</feature>
<dbReference type="PANTHER" id="PTHR12758">
    <property type="entry name" value="APOPTOSIS INHIBITOR 5-RELATED"/>
    <property type="match status" value="1"/>
</dbReference>
<comment type="caution">
    <text evidence="4">The sequence shown here is derived from an EMBL/GenBank/DDBJ whole genome shotgun (WGS) entry which is preliminary data.</text>
</comment>
<dbReference type="AlphaFoldDB" id="A0A9P6U3Z3"/>
<evidence type="ECO:0000256" key="3">
    <source>
        <dbReference type="SAM" id="MobiDB-lite"/>
    </source>
</evidence>
<evidence type="ECO:0000313" key="4">
    <source>
        <dbReference type="EMBL" id="KAG0258200.1"/>
    </source>
</evidence>
<organism evidence="4 5">
    <name type="scientific">Mortierella polycephala</name>
    <dbReference type="NCBI Taxonomy" id="41804"/>
    <lineage>
        <taxon>Eukaryota</taxon>
        <taxon>Fungi</taxon>
        <taxon>Fungi incertae sedis</taxon>
        <taxon>Mucoromycota</taxon>
        <taxon>Mortierellomycotina</taxon>
        <taxon>Mortierellomycetes</taxon>
        <taxon>Mortierellales</taxon>
        <taxon>Mortierellaceae</taxon>
        <taxon>Mortierella</taxon>
    </lineage>
</organism>
<protein>
    <submittedName>
        <fullName evidence="4">Apoptosis inhibitor 5</fullName>
    </submittedName>
</protein>
<dbReference type="EMBL" id="JAAAJA010000228">
    <property type="protein sequence ID" value="KAG0258200.1"/>
    <property type="molecule type" value="Genomic_DNA"/>
</dbReference>
<accession>A0A9P6U3Z3</accession>
<reference evidence="4" key="1">
    <citation type="journal article" date="2020" name="Fungal Divers.">
        <title>Resolving the Mortierellaceae phylogeny through synthesis of multi-gene phylogenetics and phylogenomics.</title>
        <authorList>
            <person name="Vandepol N."/>
            <person name="Liber J."/>
            <person name="Desiro A."/>
            <person name="Na H."/>
            <person name="Kennedy M."/>
            <person name="Barry K."/>
            <person name="Grigoriev I.V."/>
            <person name="Miller A.N."/>
            <person name="O'Donnell K."/>
            <person name="Stajich J.E."/>
            <person name="Bonito G."/>
        </authorList>
    </citation>
    <scope>NUCLEOTIDE SEQUENCE</scope>
    <source>
        <strain evidence="4">KOD948</strain>
    </source>
</reference>
<feature type="compositionally biased region" description="Gly residues" evidence="3">
    <location>
        <begin position="572"/>
        <end position="594"/>
    </location>
</feature>
<keyword evidence="5" id="KW-1185">Reference proteome</keyword>
<evidence type="ECO:0000256" key="1">
    <source>
        <dbReference type="ARBA" id="ARBA00009515"/>
    </source>
</evidence>
<dbReference type="SUPFAM" id="SSF48371">
    <property type="entry name" value="ARM repeat"/>
    <property type="match status" value="1"/>
</dbReference>
<dbReference type="GO" id="GO:0003723">
    <property type="term" value="F:RNA binding"/>
    <property type="evidence" value="ECO:0007669"/>
    <property type="project" value="TreeGrafter"/>
</dbReference>
<gene>
    <name evidence="4" type="primary">API5</name>
    <name evidence="4" type="ORF">BG011_003433</name>
</gene>
<dbReference type="InterPro" id="IPR016024">
    <property type="entry name" value="ARM-type_fold"/>
</dbReference>
<comment type="similarity">
    <text evidence="1">Belongs to the API5 family.</text>
</comment>
<proteinExistence type="inferred from homology"/>